<name>A0A1I7NVE4_9HYPH</name>
<dbReference type="Pfam" id="PF01656">
    <property type="entry name" value="CbiA"/>
    <property type="match status" value="1"/>
</dbReference>
<dbReference type="PIRSF" id="PIRSF009320">
    <property type="entry name" value="Nuc_binding_HP_1000"/>
    <property type="match status" value="1"/>
</dbReference>
<dbReference type="AlphaFoldDB" id="A0A1I7NVE4"/>
<feature type="domain" description="CobQ/CobB/MinD/ParA nucleotide binding" evidence="1">
    <location>
        <begin position="14"/>
        <end position="105"/>
    </location>
</feature>
<dbReference type="EMBL" id="FPCK01000004">
    <property type="protein sequence ID" value="SFV38558.1"/>
    <property type="molecule type" value="Genomic_DNA"/>
</dbReference>
<evidence type="ECO:0000313" key="3">
    <source>
        <dbReference type="Proteomes" id="UP000199074"/>
    </source>
</evidence>
<protein>
    <submittedName>
        <fullName evidence="2">Chromosome partitioning protein</fullName>
    </submittedName>
</protein>
<dbReference type="SUPFAM" id="SSF52540">
    <property type="entry name" value="P-loop containing nucleoside triphosphate hydrolases"/>
    <property type="match status" value="1"/>
</dbReference>
<dbReference type="Proteomes" id="UP000199074">
    <property type="component" value="Unassembled WGS sequence"/>
</dbReference>
<reference evidence="2 3" key="1">
    <citation type="submission" date="2016-10" db="EMBL/GenBank/DDBJ databases">
        <authorList>
            <person name="de Groot N.N."/>
        </authorList>
    </citation>
    <scope>NUCLEOTIDE SEQUENCE [LARGE SCALE GENOMIC DNA]</scope>
    <source>
        <strain evidence="2 3">IPL20</strain>
    </source>
</reference>
<dbReference type="RefSeq" id="WP_092426821.1">
    <property type="nucleotide sequence ID" value="NZ_FPCK01000004.1"/>
</dbReference>
<organism evidence="2 3">
    <name type="scientific">Devosia crocina</name>
    <dbReference type="NCBI Taxonomy" id="429728"/>
    <lineage>
        <taxon>Bacteria</taxon>
        <taxon>Pseudomonadati</taxon>
        <taxon>Pseudomonadota</taxon>
        <taxon>Alphaproteobacteria</taxon>
        <taxon>Hyphomicrobiales</taxon>
        <taxon>Devosiaceae</taxon>
        <taxon>Devosia</taxon>
    </lineage>
</organism>
<dbReference type="InterPro" id="IPR002586">
    <property type="entry name" value="CobQ/CobB/MinD/ParA_Nub-bd_dom"/>
</dbReference>
<dbReference type="InterPro" id="IPR050678">
    <property type="entry name" value="DNA_Partitioning_ATPase"/>
</dbReference>
<dbReference type="PANTHER" id="PTHR13696">
    <property type="entry name" value="P-LOOP CONTAINING NUCLEOSIDE TRIPHOSPHATE HYDROLASE"/>
    <property type="match status" value="1"/>
</dbReference>
<dbReference type="OrthoDB" id="7933505at2"/>
<accession>A0A1I7NVE4</accession>
<dbReference type="Gene3D" id="3.40.50.300">
    <property type="entry name" value="P-loop containing nucleotide triphosphate hydrolases"/>
    <property type="match status" value="1"/>
</dbReference>
<evidence type="ECO:0000313" key="2">
    <source>
        <dbReference type="EMBL" id="SFV38558.1"/>
    </source>
</evidence>
<keyword evidence="3" id="KW-1185">Reference proteome</keyword>
<dbReference type="PANTHER" id="PTHR13696:SF96">
    <property type="entry name" value="COBQ_COBB_MIND_PARA NUCLEOTIDE BINDING DOMAIN-CONTAINING PROTEIN"/>
    <property type="match status" value="1"/>
</dbReference>
<sequence>MTKLTNSISLSLWGKGGSGKSTTALALASLAAAEGRRTVVLDADPQRSASAWYHSSKTPSFAVHSTEVAAVPGLLGRAKARYDLVIIDHPPARYSGSSQIAQSTDLSLIVARPYAFDLTLALEWVGIVQRAGAEPLVALTAAPPLRLGAMAPAVGGARARLRQAHATTWAHQITNRLIYPDLIGRGMTIADLPETTAARADYARLLTALCDKGASNG</sequence>
<evidence type="ECO:0000259" key="1">
    <source>
        <dbReference type="Pfam" id="PF01656"/>
    </source>
</evidence>
<dbReference type="STRING" id="429728.SAMN05216456_3497"/>
<gene>
    <name evidence="2" type="ORF">SAMN05216456_3497</name>
</gene>
<proteinExistence type="predicted"/>
<dbReference type="InterPro" id="IPR027417">
    <property type="entry name" value="P-loop_NTPase"/>
</dbReference>